<evidence type="ECO:0000256" key="3">
    <source>
        <dbReference type="ARBA" id="ARBA00022695"/>
    </source>
</evidence>
<reference evidence="11 12" key="1">
    <citation type="submission" date="2020-08" db="EMBL/GenBank/DDBJ databases">
        <title>Sphingobacterium sp. DN00404 isolated from aquaculture water.</title>
        <authorList>
            <person name="Zhang M."/>
        </authorList>
    </citation>
    <scope>NUCLEOTIDE SEQUENCE [LARGE SCALE GENOMIC DNA]</scope>
    <source>
        <strain evidence="11 12">KCTC 32294</strain>
    </source>
</reference>
<dbReference type="EMBL" id="JACNYK010000002">
    <property type="protein sequence ID" value="MBD1426081.1"/>
    <property type="molecule type" value="Genomic_DNA"/>
</dbReference>
<keyword evidence="12" id="KW-1185">Reference proteome</keyword>
<comment type="caution">
    <text evidence="11">The sequence shown here is derived from an EMBL/GenBank/DDBJ whole genome shotgun (WGS) entry which is preliminary data.</text>
</comment>
<evidence type="ECO:0000313" key="12">
    <source>
        <dbReference type="Proteomes" id="UP000606494"/>
    </source>
</evidence>
<evidence type="ECO:0000256" key="2">
    <source>
        <dbReference type="ARBA" id="ARBA00022679"/>
    </source>
</evidence>
<keyword evidence="4" id="KW-0479">Metal-binding</keyword>
<proteinExistence type="inferred from homology"/>
<evidence type="ECO:0000256" key="6">
    <source>
        <dbReference type="ARBA" id="ARBA00022918"/>
    </source>
</evidence>
<dbReference type="RefSeq" id="WP_190309183.1">
    <property type="nucleotide sequence ID" value="NZ_JACNYK010000002.1"/>
</dbReference>
<organism evidence="11 12">
    <name type="scientific">Sphingobacterium arenae</name>
    <dbReference type="NCBI Taxonomy" id="1280598"/>
    <lineage>
        <taxon>Bacteria</taxon>
        <taxon>Pseudomonadati</taxon>
        <taxon>Bacteroidota</taxon>
        <taxon>Sphingobacteriia</taxon>
        <taxon>Sphingobacteriales</taxon>
        <taxon>Sphingobacteriaceae</taxon>
        <taxon>Sphingobacterium</taxon>
    </lineage>
</organism>
<evidence type="ECO:0000256" key="4">
    <source>
        <dbReference type="ARBA" id="ARBA00022723"/>
    </source>
</evidence>
<evidence type="ECO:0000313" key="11">
    <source>
        <dbReference type="EMBL" id="MBD1426081.1"/>
    </source>
</evidence>
<dbReference type="Proteomes" id="UP000606494">
    <property type="component" value="Unassembled WGS sequence"/>
</dbReference>
<evidence type="ECO:0000259" key="10">
    <source>
        <dbReference type="PROSITE" id="PS50878"/>
    </source>
</evidence>
<comment type="similarity">
    <text evidence="8">Belongs to the bacterial reverse transcriptase family.</text>
</comment>
<feature type="domain" description="Reverse transcriptase" evidence="10">
    <location>
        <begin position="49"/>
        <end position="301"/>
    </location>
</feature>
<dbReference type="Pfam" id="PF00078">
    <property type="entry name" value="RVT_1"/>
    <property type="match status" value="1"/>
</dbReference>
<dbReference type="PROSITE" id="PS50878">
    <property type="entry name" value="RT_POL"/>
    <property type="match status" value="1"/>
</dbReference>
<evidence type="ECO:0000256" key="8">
    <source>
        <dbReference type="ARBA" id="ARBA00034120"/>
    </source>
</evidence>
<accession>A0ABR7Y456</accession>
<sequence length="431" mass="49851">MTLLKKISEISFLHNAWTKLNRSNKNSKGFSNITIADFDRKLNENIKQISDELISEQFQFSKIKGATIKKQDGGQRPLRIPEIKDRVVLKAIAIVLEDELSDKFNLYNPYSFAYQKGKSIAQAISRMRHYYNEGYQTILEADIVKFFDNVDRNKLLETIKTNISDPSLNNLLDEALNQEIANIKELQNRGIYEDLFKSTENGIPQGNPLSPLLANIYLSSFDALASTKDLKLIRYADDFIILCKSYEEAKRAYLISKSEIEGNLGLDLYSLVEDRKEQARRKCSKILNVKNQKFSFLSIRFDGTKTWVEEAKFEEFLSKIERICIPNTSTIDLSLLDSLVRLRNLLEGWIAAYHFADIDFQAKAADAFVNVYLYRLFSRHNFQLNKKYLINTKLYRKGYKPLGISNKQRQHSGVPFCSDILKRIRGTDIKR</sequence>
<dbReference type="PANTHER" id="PTHR34047">
    <property type="entry name" value="NUCLEAR INTRON MATURASE 1, MITOCHONDRIAL-RELATED"/>
    <property type="match status" value="1"/>
</dbReference>
<dbReference type="InterPro" id="IPR000123">
    <property type="entry name" value="Reverse_transcriptase_msDNA"/>
</dbReference>
<protein>
    <recommendedName>
        <fullName evidence="1">RNA-directed DNA polymerase</fullName>
        <ecNumber evidence="1">2.7.7.49</ecNumber>
    </recommendedName>
</protein>
<keyword evidence="3" id="KW-0548">Nucleotidyltransferase</keyword>
<comment type="catalytic activity">
    <reaction evidence="9">
        <text>DNA(n) + a 2'-deoxyribonucleoside 5'-triphosphate = DNA(n+1) + diphosphate</text>
        <dbReference type="Rhea" id="RHEA:22508"/>
        <dbReference type="Rhea" id="RHEA-COMP:17339"/>
        <dbReference type="Rhea" id="RHEA-COMP:17340"/>
        <dbReference type="ChEBI" id="CHEBI:33019"/>
        <dbReference type="ChEBI" id="CHEBI:61560"/>
        <dbReference type="ChEBI" id="CHEBI:173112"/>
        <dbReference type="EC" id="2.7.7.49"/>
    </reaction>
</comment>
<dbReference type="SUPFAM" id="SSF56672">
    <property type="entry name" value="DNA/RNA polymerases"/>
    <property type="match status" value="1"/>
</dbReference>
<keyword evidence="7" id="KW-0051">Antiviral defense</keyword>
<evidence type="ECO:0000256" key="9">
    <source>
        <dbReference type="ARBA" id="ARBA00048173"/>
    </source>
</evidence>
<name>A0ABR7Y456_9SPHI</name>
<gene>
    <name evidence="11" type="ORF">H8B17_10850</name>
</gene>
<dbReference type="InterPro" id="IPR000477">
    <property type="entry name" value="RT_dom"/>
</dbReference>
<dbReference type="InterPro" id="IPR051083">
    <property type="entry name" value="GrpII_Intron_Splice-Mob/Def"/>
</dbReference>
<evidence type="ECO:0000256" key="5">
    <source>
        <dbReference type="ARBA" id="ARBA00022842"/>
    </source>
</evidence>
<dbReference type="CDD" id="cd01651">
    <property type="entry name" value="RT_G2_intron"/>
    <property type="match status" value="1"/>
</dbReference>
<dbReference type="InterPro" id="IPR043502">
    <property type="entry name" value="DNA/RNA_pol_sf"/>
</dbReference>
<evidence type="ECO:0000256" key="1">
    <source>
        <dbReference type="ARBA" id="ARBA00012493"/>
    </source>
</evidence>
<evidence type="ECO:0000256" key="7">
    <source>
        <dbReference type="ARBA" id="ARBA00023118"/>
    </source>
</evidence>
<dbReference type="EC" id="2.7.7.49" evidence="1"/>
<dbReference type="PRINTS" id="PR00866">
    <property type="entry name" value="RNADNAPOLMS"/>
</dbReference>
<keyword evidence="6" id="KW-0695">RNA-directed DNA polymerase</keyword>
<keyword evidence="2" id="KW-0808">Transferase</keyword>
<dbReference type="PANTHER" id="PTHR34047:SF8">
    <property type="entry name" value="PROTEIN YKFC"/>
    <property type="match status" value="1"/>
</dbReference>
<keyword evidence="5" id="KW-0460">Magnesium</keyword>